<dbReference type="PIRSF" id="PIRSF017082">
    <property type="entry name" value="YflP"/>
    <property type="match status" value="1"/>
</dbReference>
<sequence length="320" mass="33530">MTTRRGILGAALTLPATGLAQAQPAWPERPVRFVVAFAPGGFADLIGRMLGEYLAEIWRHPVVVENRGGAGGNVAAQQIARATADGYTALVTTGAFAINPSLSRAPGYRPEEFAVAGVVAGTPNLFVVRADSPVRTMRDLVELGRRRPINYGTAGVGVAAHLSAELLFKREGGVDAQHIPFTGAGPAMLALLAGTVDMVATSLPSAVSQVQGRQARGLAVTSATRNSTMLDVPTVAEAGFPPIIDVAWVAVLYPAAVPPAVLAKVNADIQRVMALPAFQQRLAAAGFDPIGGNVQQAQAYVAEEVRSWREVVRTINIQID</sequence>
<reference evidence="3 4" key="1">
    <citation type="submission" date="2016-10" db="EMBL/GenBank/DDBJ databases">
        <authorList>
            <person name="de Groot N.N."/>
        </authorList>
    </citation>
    <scope>NUCLEOTIDE SEQUENCE [LARGE SCALE GENOMIC DNA]</scope>
    <source>
        <strain evidence="3 4">DSM 19981</strain>
    </source>
</reference>
<keyword evidence="4" id="KW-1185">Reference proteome</keyword>
<dbReference type="RefSeq" id="WP_175533993.1">
    <property type="nucleotide sequence ID" value="NZ_FOSQ01000006.1"/>
</dbReference>
<dbReference type="EMBL" id="FOSQ01000006">
    <property type="protein sequence ID" value="SFK72941.1"/>
    <property type="molecule type" value="Genomic_DNA"/>
</dbReference>
<comment type="similarity">
    <text evidence="1">Belongs to the UPF0065 (bug) family.</text>
</comment>
<evidence type="ECO:0000256" key="2">
    <source>
        <dbReference type="SAM" id="SignalP"/>
    </source>
</evidence>
<dbReference type="Pfam" id="PF03401">
    <property type="entry name" value="TctC"/>
    <property type="match status" value="1"/>
</dbReference>
<feature type="chain" id="PRO_5011710594" evidence="2">
    <location>
        <begin position="23"/>
        <end position="320"/>
    </location>
</feature>
<dbReference type="InterPro" id="IPR042100">
    <property type="entry name" value="Bug_dom1"/>
</dbReference>
<organism evidence="3 4">
    <name type="scientific">Falsiroseomonas stagni DSM 19981</name>
    <dbReference type="NCBI Taxonomy" id="1123062"/>
    <lineage>
        <taxon>Bacteria</taxon>
        <taxon>Pseudomonadati</taxon>
        <taxon>Pseudomonadota</taxon>
        <taxon>Alphaproteobacteria</taxon>
        <taxon>Acetobacterales</taxon>
        <taxon>Roseomonadaceae</taxon>
        <taxon>Falsiroseomonas</taxon>
    </lineage>
</organism>
<dbReference type="Proteomes" id="UP000199473">
    <property type="component" value="Unassembled WGS sequence"/>
</dbReference>
<dbReference type="STRING" id="1123062.SAMN02745775_106194"/>
<keyword evidence="2" id="KW-0732">Signal</keyword>
<accession>A0A1I4BYD8</accession>
<dbReference type="PANTHER" id="PTHR42928:SF5">
    <property type="entry name" value="BLR1237 PROTEIN"/>
    <property type="match status" value="1"/>
</dbReference>
<keyword evidence="3" id="KW-0675">Receptor</keyword>
<gene>
    <name evidence="3" type="ORF">SAMN02745775_106194</name>
</gene>
<dbReference type="SUPFAM" id="SSF53850">
    <property type="entry name" value="Periplasmic binding protein-like II"/>
    <property type="match status" value="1"/>
</dbReference>
<evidence type="ECO:0000313" key="4">
    <source>
        <dbReference type="Proteomes" id="UP000199473"/>
    </source>
</evidence>
<dbReference type="Gene3D" id="3.40.190.150">
    <property type="entry name" value="Bordetella uptake gene, domain 1"/>
    <property type="match status" value="1"/>
</dbReference>
<name>A0A1I4BYD8_9PROT</name>
<dbReference type="Gene3D" id="3.40.190.10">
    <property type="entry name" value="Periplasmic binding protein-like II"/>
    <property type="match status" value="1"/>
</dbReference>
<protein>
    <submittedName>
        <fullName evidence="3">Tripartite-type tricarboxylate transporter, receptor component TctC</fullName>
    </submittedName>
</protein>
<dbReference type="InterPro" id="IPR005064">
    <property type="entry name" value="BUG"/>
</dbReference>
<proteinExistence type="inferred from homology"/>
<dbReference type="AlphaFoldDB" id="A0A1I4BYD8"/>
<evidence type="ECO:0000256" key="1">
    <source>
        <dbReference type="ARBA" id="ARBA00006987"/>
    </source>
</evidence>
<feature type="signal peptide" evidence="2">
    <location>
        <begin position="1"/>
        <end position="22"/>
    </location>
</feature>
<evidence type="ECO:0000313" key="3">
    <source>
        <dbReference type="EMBL" id="SFK72941.1"/>
    </source>
</evidence>
<dbReference type="PANTHER" id="PTHR42928">
    <property type="entry name" value="TRICARBOXYLATE-BINDING PROTEIN"/>
    <property type="match status" value="1"/>
</dbReference>